<feature type="region of interest" description="Disordered" evidence="11">
    <location>
        <begin position="1722"/>
        <end position="1754"/>
    </location>
</feature>
<feature type="region of interest" description="Disordered" evidence="11">
    <location>
        <begin position="1600"/>
        <end position="1663"/>
    </location>
</feature>
<evidence type="ECO:0000256" key="9">
    <source>
        <dbReference type="PROSITE-ProRule" id="PRU00192"/>
    </source>
</evidence>
<keyword evidence="5" id="KW-0418">Kinase</keyword>
<dbReference type="EC" id="2.7.10.2" evidence="1"/>
<keyword evidence="16" id="KW-1185">Reference proteome</keyword>
<reference evidence="15 16" key="1">
    <citation type="journal article" date="2022" name="Front. Cell. Infect. Microbiol.">
        <title>The Genomes of Two Strains of Taenia crassiceps the Animal Model for the Study of Human Cysticercosis.</title>
        <authorList>
            <person name="Bobes R.J."/>
            <person name="Estrada K."/>
            <person name="Rios-Valencia D.G."/>
            <person name="Calderon-Gallegos A."/>
            <person name="de la Torre P."/>
            <person name="Carrero J.C."/>
            <person name="Sanchez-Flores A."/>
            <person name="Laclette J.P."/>
        </authorList>
    </citation>
    <scope>NUCLEOTIDE SEQUENCE [LARGE SCALE GENOMIC DNA]</scope>
    <source>
        <strain evidence="15">WFUcys</strain>
    </source>
</reference>
<dbReference type="InterPro" id="IPR050198">
    <property type="entry name" value="Non-receptor_tyrosine_kinases"/>
</dbReference>
<evidence type="ECO:0000259" key="14">
    <source>
        <dbReference type="PROSITE" id="PS50108"/>
    </source>
</evidence>
<feature type="compositionally biased region" description="Low complexity" evidence="11">
    <location>
        <begin position="1600"/>
        <end position="1625"/>
    </location>
</feature>
<evidence type="ECO:0000256" key="2">
    <source>
        <dbReference type="ARBA" id="ARBA00022443"/>
    </source>
</evidence>
<feature type="region of interest" description="Disordered" evidence="11">
    <location>
        <begin position="1843"/>
        <end position="1866"/>
    </location>
</feature>
<dbReference type="PROSITE" id="PS50002">
    <property type="entry name" value="SH3"/>
    <property type="match status" value="1"/>
</dbReference>
<dbReference type="CDD" id="cd00132">
    <property type="entry name" value="CRIB"/>
    <property type="match status" value="1"/>
</dbReference>
<feature type="compositionally biased region" description="Basic and acidic residues" evidence="11">
    <location>
        <begin position="1429"/>
        <end position="1440"/>
    </location>
</feature>
<dbReference type="PROSITE" id="PS00107">
    <property type="entry name" value="PROTEIN_KINASE_ATP"/>
    <property type="match status" value="1"/>
</dbReference>
<dbReference type="PRINTS" id="PR00109">
    <property type="entry name" value="TYRKINASE"/>
</dbReference>
<evidence type="ECO:0000313" key="16">
    <source>
        <dbReference type="Proteomes" id="UP001651158"/>
    </source>
</evidence>
<dbReference type="InterPro" id="IPR001452">
    <property type="entry name" value="SH3_domain"/>
</dbReference>
<evidence type="ECO:0000256" key="10">
    <source>
        <dbReference type="PROSITE-ProRule" id="PRU10141"/>
    </source>
</evidence>
<dbReference type="Pfam" id="PF07714">
    <property type="entry name" value="PK_Tyr_Ser-Thr"/>
    <property type="match status" value="1"/>
</dbReference>
<feature type="compositionally biased region" description="Polar residues" evidence="11">
    <location>
        <begin position="552"/>
        <end position="561"/>
    </location>
</feature>
<feature type="compositionally biased region" description="Polar residues" evidence="11">
    <location>
        <begin position="1477"/>
        <end position="1486"/>
    </location>
</feature>
<feature type="region of interest" description="Disordered" evidence="11">
    <location>
        <begin position="1065"/>
        <end position="1087"/>
    </location>
</feature>
<keyword evidence="2 9" id="KW-0728">SH3 domain</keyword>
<proteinExistence type="predicted"/>
<evidence type="ECO:0000256" key="5">
    <source>
        <dbReference type="ARBA" id="ARBA00022777"/>
    </source>
</evidence>
<dbReference type="InterPro" id="IPR011009">
    <property type="entry name" value="Kinase-like_dom_sf"/>
</dbReference>
<name>A0ABR4QDB0_9CEST</name>
<feature type="domain" description="Protein kinase" evidence="13">
    <location>
        <begin position="766"/>
        <end position="1034"/>
    </location>
</feature>
<dbReference type="PROSITE" id="PS50011">
    <property type="entry name" value="PROTEIN_KINASE_DOM"/>
    <property type="match status" value="1"/>
</dbReference>
<dbReference type="Pfam" id="PF22931">
    <property type="entry name" value="SAM_TNK"/>
    <property type="match status" value="1"/>
</dbReference>
<gene>
    <name evidence="15" type="ORF">TcWFU_003031</name>
</gene>
<comment type="catalytic activity">
    <reaction evidence="8">
        <text>L-threonyl-[protein] + ATP = O-phospho-L-threonyl-[protein] + ADP + H(+)</text>
        <dbReference type="Rhea" id="RHEA:46608"/>
        <dbReference type="Rhea" id="RHEA-COMP:11060"/>
        <dbReference type="Rhea" id="RHEA-COMP:11605"/>
        <dbReference type="ChEBI" id="CHEBI:15378"/>
        <dbReference type="ChEBI" id="CHEBI:30013"/>
        <dbReference type="ChEBI" id="CHEBI:30616"/>
        <dbReference type="ChEBI" id="CHEBI:61977"/>
        <dbReference type="ChEBI" id="CHEBI:456216"/>
        <dbReference type="EC" id="2.7.11.1"/>
    </reaction>
</comment>
<feature type="domain" description="SH3" evidence="12">
    <location>
        <begin position="1066"/>
        <end position="1136"/>
    </location>
</feature>
<dbReference type="InterPro" id="IPR020635">
    <property type="entry name" value="Tyr_kinase_cat_dom"/>
</dbReference>
<organism evidence="15 16">
    <name type="scientific">Taenia crassiceps</name>
    <dbReference type="NCBI Taxonomy" id="6207"/>
    <lineage>
        <taxon>Eukaryota</taxon>
        <taxon>Metazoa</taxon>
        <taxon>Spiralia</taxon>
        <taxon>Lophotrochozoa</taxon>
        <taxon>Platyhelminthes</taxon>
        <taxon>Cestoda</taxon>
        <taxon>Eucestoda</taxon>
        <taxon>Cyclophyllidea</taxon>
        <taxon>Taeniidae</taxon>
        <taxon>Taenia</taxon>
    </lineage>
</organism>
<evidence type="ECO:0000259" key="13">
    <source>
        <dbReference type="PROSITE" id="PS50011"/>
    </source>
</evidence>
<protein>
    <recommendedName>
        <fullName evidence="1">non-specific protein-tyrosine kinase</fullName>
        <ecNumber evidence="1">2.7.10.2</ecNumber>
    </recommendedName>
</protein>
<dbReference type="Proteomes" id="UP001651158">
    <property type="component" value="Unassembled WGS sequence"/>
</dbReference>
<dbReference type="PANTHER" id="PTHR24418">
    <property type="entry name" value="TYROSINE-PROTEIN KINASE"/>
    <property type="match status" value="1"/>
</dbReference>
<evidence type="ECO:0000256" key="1">
    <source>
        <dbReference type="ARBA" id="ARBA00011903"/>
    </source>
</evidence>
<feature type="binding site" evidence="10">
    <location>
        <position position="799"/>
    </location>
    <ligand>
        <name>ATP</name>
        <dbReference type="ChEBI" id="CHEBI:30616"/>
    </ligand>
</feature>
<accession>A0ABR4QDB0</accession>
<dbReference type="EMBL" id="JAKROA010000004">
    <property type="protein sequence ID" value="KAL5107512.1"/>
    <property type="molecule type" value="Genomic_DNA"/>
</dbReference>
<keyword evidence="6 10" id="KW-0067">ATP-binding</keyword>
<feature type="region of interest" description="Disordered" evidence="11">
    <location>
        <begin position="1286"/>
        <end position="1313"/>
    </location>
</feature>
<keyword evidence="7" id="KW-0829">Tyrosine-protein kinase</keyword>
<dbReference type="SMART" id="SM00285">
    <property type="entry name" value="PBD"/>
    <property type="match status" value="1"/>
</dbReference>
<evidence type="ECO:0000256" key="4">
    <source>
        <dbReference type="ARBA" id="ARBA00022741"/>
    </source>
</evidence>
<dbReference type="SMART" id="SM00219">
    <property type="entry name" value="TyrKc"/>
    <property type="match status" value="1"/>
</dbReference>
<dbReference type="InterPro" id="IPR001245">
    <property type="entry name" value="Ser-Thr/Tyr_kinase_cat_dom"/>
</dbReference>
<keyword evidence="3" id="KW-0808">Transferase</keyword>
<evidence type="ECO:0000256" key="6">
    <source>
        <dbReference type="ARBA" id="ARBA00022840"/>
    </source>
</evidence>
<evidence type="ECO:0000256" key="3">
    <source>
        <dbReference type="ARBA" id="ARBA00022679"/>
    </source>
</evidence>
<dbReference type="InterPro" id="IPR000719">
    <property type="entry name" value="Prot_kinase_dom"/>
</dbReference>
<feature type="compositionally biased region" description="Low complexity" evidence="11">
    <location>
        <begin position="1638"/>
        <end position="1663"/>
    </location>
</feature>
<dbReference type="SUPFAM" id="SSF50044">
    <property type="entry name" value="SH3-domain"/>
    <property type="match status" value="1"/>
</dbReference>
<sequence>MKGEDIPDLQSHNCEKPVLREDHCDAQSCKVPELQSAVSQQSGSKCQPFAISRTNSQPGTITVNISLLQTNRKGKRCQAQNHRDETVFCEVSCEQSNEEDCNSCDAPPTCDFGVGTHDGCCKLNKKFTADRYDISSTLCDDECCPLNTNMPINECCGTSSKRCEREGAGQCIPMFGKDVCDNERNFEDVCEVVEGFRKSKMQCSSLRSRRAANADPQENLNKMIVRSQLTPSWKGRTPDQGLLRIDEATDARTPGFYQGRMGKSGRFCEVYTGANETAEARSNKITDKSMCHIQEMYKAVGTLFQRLSEAVDLIPCRDFSLCGQILCLMQQFHENFVNMLKCLRYSPYEEEMLPLNAGLDQLLEELEVQPAFVLVRMIEFGYFLYEIGRLLNEEFVPPCFVALIHKIQTRLYRLRSGRVVRQIFFVPNTYDPIVSTYYKSRQILRIENFCHCKVVLLPPEDPRAIDCPMDWRCLEVNFDEQHGRYLAFKKLLNEACPVPLNRPIISIATVFRRLNGSEGQMSLEELCNFEVSKPRSVKNLKVALGMLSQPYSTSLTPSHQTRTLENRNSNDRLNLQRTSSVSSLLFARRPSTASSLASTASNQLSPLHQYIRYRQVPSSSSIELDHCWGGGASGSGGGRRSREDQRDSYRDLYDFLKAADLEEYYAVFSKHLKIRAVSQLKYVTDVELVEMGMSRPEVRRLRRHFEKECPQTAMGKLKKKLARSTSARPPLRHQRASTEPPADDRESIFGDSSGISGYRIIPAFELELASPLGQGEFGRVHQGSWRPASMGRQLQVAVKILDLERFPTKMDDFLKEAAIMNSLDHPDIVRLYGICVAPNCLRLVTELAPLRSLLECLREPDLRASFPVSTLHNFAIQIARGMAYLEEERLVHRDLAARNILVFAKDRVKIGDFGLSRALQLGKSYYQTNFNANLRLPIAWCALEAIHELRFTSASDVWSYGVTLWEMFTYGFVPWAGLSGRQILEAVDIPNCRRLTQPDTCPDAVFDAVMRACWNHEPTSRPTFTQLVEMLPHLSPQAWRVVEDSEETESALPRTVEDIRNLLTESVPQSGNADTDTGADDATNSMAPNNKTLLRVRAGETVYVLSKKDPELWKVVSNSTCQVGYVPPENLRIAPDTTDSIALRLSSTNQHRNHHTSTLSRMRFRFSRRGSEVSLPEHGQSSRNSPRGGKKLNRDLISLPQNDFRHVGHVGADGTMFGDVGFSLDNVDEDERGSSPANSCMTIESTSDKENPYLFDATTGECAGRDSSVALDQTKAMPPRAVDTITTTTAASSPPPLISPPDNGRTPSATNSNVTSTCLPIATKTAVASSSPWFTTPIADNEDPEPPILDMGSSFMDEIFQCLSTKTDGLTLLDTISSTNEAHQSNPVAPESPLPLLSPTVPRSDAKLPPPEEVVTVSPLLPVIPKPSRSREATPFEGSHHNTTANPTPIKRLSLDHTNGGRYEESSPTLCGPTTGAGRSSRTSLADNCSLGRDGVGEIGEVGGVGGGGPFVNATNTLTRAFRKSSASLTRRPAHAVSGKAPSALSLEQPLHKHQLPAIKTRLDAAGKLKRPAISGPVMISNPTLVVGASVASILSSEGTTTAAVSTPPSSSTSSRGTSQGSSITAISSPLSTGGVGTVTPITTTTPSISPAPSTSSLATSSTSSSNLVLHHLGHGHYQGSRFTGAIGAGGGGGGGLRALRDRGDLVFRAPAASTAIGGWRRTNPVTRTDHQPRSPGYANSTLDRRHRYLPPSCPATVTLPRRNNFRDRISLNATERNSDAARLSSYSARERAVDPISNPLTSETELSPSVVTPTATDYAFVPPAQPEGLQRKTPLSFEAEVSVEPISSSPVSPQRPPSSGGDGELSEELLSLAPLKPSWYNPTFFALCPECVVSNSLALPSPPLGRLSPFIHPLHIA</sequence>
<dbReference type="Pfam" id="PF07653">
    <property type="entry name" value="SH3_2"/>
    <property type="match status" value="1"/>
</dbReference>
<feature type="compositionally biased region" description="Low complexity" evidence="11">
    <location>
        <begin position="1843"/>
        <end position="1853"/>
    </location>
</feature>
<feature type="region of interest" description="Disordered" evidence="11">
    <location>
        <begin position="1423"/>
        <end position="1486"/>
    </location>
</feature>
<dbReference type="Gene3D" id="2.30.30.40">
    <property type="entry name" value="SH3 Domains"/>
    <property type="match status" value="1"/>
</dbReference>
<evidence type="ECO:0000259" key="12">
    <source>
        <dbReference type="PROSITE" id="PS50002"/>
    </source>
</evidence>
<dbReference type="InterPro" id="IPR008266">
    <property type="entry name" value="Tyr_kinase_AS"/>
</dbReference>
<dbReference type="SUPFAM" id="SSF56112">
    <property type="entry name" value="Protein kinase-like (PK-like)"/>
    <property type="match status" value="1"/>
</dbReference>
<feature type="domain" description="CRIB" evidence="14">
    <location>
        <begin position="1197"/>
        <end position="1211"/>
    </location>
</feature>
<dbReference type="Gene3D" id="1.10.510.10">
    <property type="entry name" value="Transferase(Phosphotransferase) domain 1"/>
    <property type="match status" value="1"/>
</dbReference>
<dbReference type="InterPro" id="IPR036028">
    <property type="entry name" value="SH3-like_dom_sf"/>
</dbReference>
<feature type="region of interest" description="Disordered" evidence="11">
    <location>
        <begin position="716"/>
        <end position="748"/>
    </location>
</feature>
<feature type="region of interest" description="Disordered" evidence="11">
    <location>
        <begin position="1148"/>
        <end position="1194"/>
    </location>
</feature>
<evidence type="ECO:0000256" key="8">
    <source>
        <dbReference type="ARBA" id="ARBA00047899"/>
    </source>
</evidence>
<evidence type="ECO:0000256" key="11">
    <source>
        <dbReference type="SAM" id="MobiDB-lite"/>
    </source>
</evidence>
<evidence type="ECO:0000256" key="7">
    <source>
        <dbReference type="ARBA" id="ARBA00023137"/>
    </source>
</evidence>
<dbReference type="PROSITE" id="PS00109">
    <property type="entry name" value="PROTEIN_KINASE_TYR"/>
    <property type="match status" value="1"/>
</dbReference>
<dbReference type="InterPro" id="IPR017441">
    <property type="entry name" value="Protein_kinase_ATP_BS"/>
</dbReference>
<feature type="compositionally biased region" description="Low complexity" evidence="11">
    <location>
        <begin position="1071"/>
        <end position="1084"/>
    </location>
</feature>
<evidence type="ECO:0000313" key="15">
    <source>
        <dbReference type="EMBL" id="KAL5107512.1"/>
    </source>
</evidence>
<keyword evidence="4 10" id="KW-0547">Nucleotide-binding</keyword>
<dbReference type="Gene3D" id="3.30.200.20">
    <property type="entry name" value="Phosphorylase Kinase, domain 1"/>
    <property type="match status" value="1"/>
</dbReference>
<dbReference type="InterPro" id="IPR055175">
    <property type="entry name" value="ACK/TNK-like_SAM"/>
</dbReference>
<feature type="region of interest" description="Disordered" evidence="11">
    <location>
        <begin position="552"/>
        <end position="571"/>
    </location>
</feature>
<dbReference type="PROSITE" id="PS50108">
    <property type="entry name" value="CRIB"/>
    <property type="match status" value="1"/>
</dbReference>
<dbReference type="InterPro" id="IPR000095">
    <property type="entry name" value="CRIB_dom"/>
</dbReference>
<comment type="caution">
    <text evidence="15">The sequence shown here is derived from an EMBL/GenBank/DDBJ whole genome shotgun (WGS) entry which is preliminary data.</text>
</comment>